<sequence>MTVTKFYKGKTILTVHNRFPEDCNHQWKSKKNDKTWQYCPECGLQRIKTMDTTKIKKIKIKKPFYGAGSVYKWTKDGFHIHGIGINTKYLDNHTTLKIEVNKKITLIRTEDIKKFAKKYNSFRNINNSIVQVAVISLSLLDPSLKPVRKEN</sequence>
<organism evidence="1">
    <name type="scientific">marine sediment metagenome</name>
    <dbReference type="NCBI Taxonomy" id="412755"/>
    <lineage>
        <taxon>unclassified sequences</taxon>
        <taxon>metagenomes</taxon>
        <taxon>ecological metagenomes</taxon>
    </lineage>
</organism>
<evidence type="ECO:0000313" key="1">
    <source>
        <dbReference type="EMBL" id="GAG27912.1"/>
    </source>
</evidence>
<comment type="caution">
    <text evidence="1">The sequence shown here is derived from an EMBL/GenBank/DDBJ whole genome shotgun (WGS) entry which is preliminary data.</text>
</comment>
<gene>
    <name evidence="1" type="ORF">S01H1_52222</name>
</gene>
<accession>X0WXI2</accession>
<proteinExistence type="predicted"/>
<protein>
    <submittedName>
        <fullName evidence="1">Uncharacterized protein</fullName>
    </submittedName>
</protein>
<dbReference type="AlphaFoldDB" id="X0WXI2"/>
<reference evidence="1" key="1">
    <citation type="journal article" date="2014" name="Front. Microbiol.">
        <title>High frequency of phylogenetically diverse reductive dehalogenase-homologous genes in deep subseafloor sedimentary metagenomes.</title>
        <authorList>
            <person name="Kawai M."/>
            <person name="Futagami T."/>
            <person name="Toyoda A."/>
            <person name="Takaki Y."/>
            <person name="Nishi S."/>
            <person name="Hori S."/>
            <person name="Arai W."/>
            <person name="Tsubouchi T."/>
            <person name="Morono Y."/>
            <person name="Uchiyama I."/>
            <person name="Ito T."/>
            <person name="Fujiyama A."/>
            <person name="Inagaki F."/>
            <person name="Takami H."/>
        </authorList>
    </citation>
    <scope>NUCLEOTIDE SEQUENCE</scope>
    <source>
        <strain evidence="1">Expedition CK06-06</strain>
    </source>
</reference>
<feature type="non-terminal residue" evidence="1">
    <location>
        <position position="151"/>
    </location>
</feature>
<name>X0WXI2_9ZZZZ</name>
<dbReference type="EMBL" id="BARS01033749">
    <property type="protein sequence ID" value="GAG27912.1"/>
    <property type="molecule type" value="Genomic_DNA"/>
</dbReference>